<evidence type="ECO:0000256" key="1">
    <source>
        <dbReference type="SAM" id="MobiDB-lite"/>
    </source>
</evidence>
<dbReference type="SUPFAM" id="SSF56112">
    <property type="entry name" value="Protein kinase-like (PK-like)"/>
    <property type="match status" value="1"/>
</dbReference>
<dbReference type="Proteomes" id="UP000481861">
    <property type="component" value="Unassembled WGS sequence"/>
</dbReference>
<accession>A0A7C8M5B6</accession>
<evidence type="ECO:0000313" key="3">
    <source>
        <dbReference type="Proteomes" id="UP000481861"/>
    </source>
</evidence>
<sequence length="486" mass="55724">MVEIQEPGPSTTPLPSVDYDPSNYKPTYDHLTYHRLNGRTVNLESHDRPPPAKMFGRTATAFVASPKGVNPFIIGAYVCRFEGDQPGMIQRFQCTSLKSMPELPANANEEWEGTLQALQGNWDPVESLPSDMIPILKSPKFENLHLWPDDDTVTIPYFQKPYIRTEKIYSNYTAVRCFHRILATEWWLKPLREAPNPAAEGGDLLDWAEIISSWNKDGEYYAIEADHGVSYDPTMCGAFKYIGDQWTRISRSDLPVGITQNNTHYRLCYVNPGSGTERVYLHNLDTKRHFRVVRGKIDEHIEAKVIDNTSWRIFTHELAGEYIAQVLGEQNAGRWSFKQNLLPERYRSANYDEAGIRLFACENDNAVVTDRIVVKSLKSGGKSLRDLAGEPENATLEGMEWESRIHELLTREDRHNCIIPLRGCSQHTYTDADVWMYIEYAPYGTLLEVANRFLQKQGYVPEIFVWLAFRNLVRACETMESQEVVQ</sequence>
<gene>
    <name evidence="2" type="ORF">BDV95DRAFT_123130</name>
</gene>
<proteinExistence type="predicted"/>
<feature type="region of interest" description="Disordered" evidence="1">
    <location>
        <begin position="1"/>
        <end position="21"/>
    </location>
</feature>
<comment type="caution">
    <text evidence="2">The sequence shown here is derived from an EMBL/GenBank/DDBJ whole genome shotgun (WGS) entry which is preliminary data.</text>
</comment>
<reference evidence="2 3" key="1">
    <citation type="submission" date="2020-01" db="EMBL/GenBank/DDBJ databases">
        <authorList>
            <consortium name="DOE Joint Genome Institute"/>
            <person name="Haridas S."/>
            <person name="Albert R."/>
            <person name="Binder M."/>
            <person name="Bloem J."/>
            <person name="Labutti K."/>
            <person name="Salamov A."/>
            <person name="Andreopoulos B."/>
            <person name="Baker S.E."/>
            <person name="Barry K."/>
            <person name="Bills G."/>
            <person name="Bluhm B.H."/>
            <person name="Cannon C."/>
            <person name="Castanera R."/>
            <person name="Culley D.E."/>
            <person name="Daum C."/>
            <person name="Ezra D."/>
            <person name="Gonzalez J.B."/>
            <person name="Henrissat B."/>
            <person name="Kuo A."/>
            <person name="Liang C."/>
            <person name="Lipzen A."/>
            <person name="Lutzoni F."/>
            <person name="Magnuson J."/>
            <person name="Mondo S."/>
            <person name="Nolan M."/>
            <person name="Ohm R."/>
            <person name="Pangilinan J."/>
            <person name="Park H.-J.H."/>
            <person name="Ramirez L."/>
            <person name="Alfaro M."/>
            <person name="Sun H."/>
            <person name="Tritt A."/>
            <person name="Yoshinaga Y."/>
            <person name="Zwiers L.-H.L."/>
            <person name="Turgeon B.G."/>
            <person name="Goodwin S.B."/>
            <person name="Spatafora J.W."/>
            <person name="Crous P.W."/>
            <person name="Grigoriev I.V."/>
        </authorList>
    </citation>
    <scope>NUCLEOTIDE SEQUENCE [LARGE SCALE GENOMIC DNA]</scope>
    <source>
        <strain evidence="2 3">CBS 611.86</strain>
    </source>
</reference>
<dbReference type="InterPro" id="IPR011009">
    <property type="entry name" value="Kinase-like_dom_sf"/>
</dbReference>
<evidence type="ECO:0000313" key="2">
    <source>
        <dbReference type="EMBL" id="KAF2868779.1"/>
    </source>
</evidence>
<organism evidence="2 3">
    <name type="scientific">Massariosphaeria phaeospora</name>
    <dbReference type="NCBI Taxonomy" id="100035"/>
    <lineage>
        <taxon>Eukaryota</taxon>
        <taxon>Fungi</taxon>
        <taxon>Dikarya</taxon>
        <taxon>Ascomycota</taxon>
        <taxon>Pezizomycotina</taxon>
        <taxon>Dothideomycetes</taxon>
        <taxon>Pleosporomycetidae</taxon>
        <taxon>Pleosporales</taxon>
        <taxon>Pleosporales incertae sedis</taxon>
        <taxon>Massariosphaeria</taxon>
    </lineage>
</organism>
<dbReference type="AlphaFoldDB" id="A0A7C8M5B6"/>
<keyword evidence="3" id="KW-1185">Reference proteome</keyword>
<evidence type="ECO:0008006" key="4">
    <source>
        <dbReference type="Google" id="ProtNLM"/>
    </source>
</evidence>
<dbReference type="OrthoDB" id="3673723at2759"/>
<protein>
    <recommendedName>
        <fullName evidence="4">Protein kinase domain-containing protein</fullName>
    </recommendedName>
</protein>
<name>A0A7C8M5B6_9PLEO</name>
<dbReference type="EMBL" id="JAADJZ010000018">
    <property type="protein sequence ID" value="KAF2868779.1"/>
    <property type="molecule type" value="Genomic_DNA"/>
</dbReference>